<accession>A0A0U1LQR5</accession>
<gene>
    <name evidence="2" type="ORF">PISL3812_02470</name>
</gene>
<sequence length="187" mass="20489">MKFGTAISILVHGGLIAASPLLQARDDRGSYTVSGLGVRKQAITSAGGTTLDLAIAMLETDDMNTDYTYGDGKTEDAANFGIFKQNWFMLRTSTSEFNGESTADYNDGAVLNSGLAEDITTRHESQSHYGYDVWFAGHRDGESGVQNPSTDDINRYKSAVEWIQEQLESSSTYLTDDTRFWVDVTAI</sequence>
<dbReference type="Proteomes" id="UP000054383">
    <property type="component" value="Unassembled WGS sequence"/>
</dbReference>
<keyword evidence="1" id="KW-0732">Signal</keyword>
<dbReference type="AlphaFoldDB" id="A0A0U1LQR5"/>
<feature type="signal peptide" evidence="1">
    <location>
        <begin position="1"/>
        <end position="24"/>
    </location>
</feature>
<dbReference type="OrthoDB" id="2888121at2759"/>
<evidence type="ECO:0000313" key="3">
    <source>
        <dbReference type="Proteomes" id="UP000054383"/>
    </source>
</evidence>
<protein>
    <submittedName>
        <fullName evidence="2">Uncharacterized protein</fullName>
    </submittedName>
</protein>
<dbReference type="InterPro" id="IPR049168">
    <property type="entry name" value="Glyco_hydro_134"/>
</dbReference>
<dbReference type="STRING" id="28573.A0A0U1LQR5"/>
<feature type="chain" id="PRO_5006711158" evidence="1">
    <location>
        <begin position="25"/>
        <end position="187"/>
    </location>
</feature>
<name>A0A0U1LQR5_TALIS</name>
<keyword evidence="3" id="KW-1185">Reference proteome</keyword>
<evidence type="ECO:0000313" key="2">
    <source>
        <dbReference type="EMBL" id="CRG85396.1"/>
    </source>
</evidence>
<dbReference type="CDD" id="cd19610">
    <property type="entry name" value="mannanase_GH134"/>
    <property type="match status" value="1"/>
</dbReference>
<dbReference type="EMBL" id="CVMT01000002">
    <property type="protein sequence ID" value="CRG85396.1"/>
    <property type="molecule type" value="Genomic_DNA"/>
</dbReference>
<evidence type="ECO:0000256" key="1">
    <source>
        <dbReference type="SAM" id="SignalP"/>
    </source>
</evidence>
<dbReference type="Pfam" id="PF21087">
    <property type="entry name" value="Glyco_hydro_134"/>
    <property type="match status" value="1"/>
</dbReference>
<organism evidence="2 3">
    <name type="scientific">Talaromyces islandicus</name>
    <name type="common">Penicillium islandicum</name>
    <dbReference type="NCBI Taxonomy" id="28573"/>
    <lineage>
        <taxon>Eukaryota</taxon>
        <taxon>Fungi</taxon>
        <taxon>Dikarya</taxon>
        <taxon>Ascomycota</taxon>
        <taxon>Pezizomycotina</taxon>
        <taxon>Eurotiomycetes</taxon>
        <taxon>Eurotiomycetidae</taxon>
        <taxon>Eurotiales</taxon>
        <taxon>Trichocomaceae</taxon>
        <taxon>Talaromyces</taxon>
        <taxon>Talaromyces sect. Islandici</taxon>
    </lineage>
</organism>
<proteinExistence type="predicted"/>
<dbReference type="SMR" id="A0A0U1LQR5"/>
<dbReference type="OMA" id="TEDMTTN"/>
<reference evidence="2 3" key="1">
    <citation type="submission" date="2015-04" db="EMBL/GenBank/DDBJ databases">
        <authorList>
            <person name="Syromyatnikov M.Y."/>
            <person name="Popov V.N."/>
        </authorList>
    </citation>
    <scope>NUCLEOTIDE SEQUENCE [LARGE SCALE GENOMIC DNA]</scope>
    <source>
        <strain evidence="2">WF-38-12</strain>
    </source>
</reference>